<keyword evidence="2" id="KW-1185">Reference proteome</keyword>
<sequence>MTQTIDDIIARFGQQGWIVQKARENYWVLRPLGLFNYKMFLMAYNPFTNKFQIVKPPMGSNNPQLGAFILKQAKAFLLSQALHFTISQSPSH</sequence>
<dbReference type="EMBL" id="BLAY01000352">
    <property type="protein sequence ID" value="GET44429.1"/>
    <property type="molecule type" value="Genomic_DNA"/>
</dbReference>
<dbReference type="Proteomes" id="UP001050975">
    <property type="component" value="Unassembled WGS sequence"/>
</dbReference>
<accession>A0AAV3XT63</accession>
<gene>
    <name evidence="1" type="ORF">MiSe_92560</name>
</gene>
<reference evidence="1" key="1">
    <citation type="submission" date="2019-10" db="EMBL/GenBank/DDBJ databases">
        <title>Draft genome sequece of Microseira wollei NIES-4236.</title>
        <authorList>
            <person name="Yamaguchi H."/>
            <person name="Suzuki S."/>
            <person name="Kawachi M."/>
        </authorList>
    </citation>
    <scope>NUCLEOTIDE SEQUENCE</scope>
    <source>
        <strain evidence="1">NIES-4236</strain>
    </source>
</reference>
<dbReference type="AlphaFoldDB" id="A0AAV3XT63"/>
<organism evidence="1 2">
    <name type="scientific">Microseira wollei NIES-4236</name>
    <dbReference type="NCBI Taxonomy" id="2530354"/>
    <lineage>
        <taxon>Bacteria</taxon>
        <taxon>Bacillati</taxon>
        <taxon>Cyanobacteriota</taxon>
        <taxon>Cyanophyceae</taxon>
        <taxon>Oscillatoriophycideae</taxon>
        <taxon>Aerosakkonematales</taxon>
        <taxon>Aerosakkonemataceae</taxon>
        <taxon>Microseira</taxon>
    </lineage>
</organism>
<evidence type="ECO:0000313" key="2">
    <source>
        <dbReference type="Proteomes" id="UP001050975"/>
    </source>
</evidence>
<evidence type="ECO:0000313" key="1">
    <source>
        <dbReference type="EMBL" id="GET44429.1"/>
    </source>
</evidence>
<comment type="caution">
    <text evidence="1">The sequence shown here is derived from an EMBL/GenBank/DDBJ whole genome shotgun (WGS) entry which is preliminary data.</text>
</comment>
<proteinExistence type="predicted"/>
<name>A0AAV3XT63_9CYAN</name>
<dbReference type="RefSeq" id="WP_226594394.1">
    <property type="nucleotide sequence ID" value="NZ_BLAY01000352.1"/>
</dbReference>
<protein>
    <submittedName>
        <fullName evidence="1">Uncharacterized protein</fullName>
    </submittedName>
</protein>